<gene>
    <name evidence="5" type="ORF">GCK32_013379</name>
</gene>
<dbReference type="PANTHER" id="PTHR45911">
    <property type="entry name" value="C2 DOMAIN-CONTAINING PROTEIN"/>
    <property type="match status" value="1"/>
</dbReference>
<keyword evidence="4 5" id="KW-0812">Transmembrane</keyword>
<dbReference type="Proteomes" id="UP001331761">
    <property type="component" value="Unassembled WGS sequence"/>
</dbReference>
<feature type="compositionally biased region" description="Basic and acidic residues" evidence="3">
    <location>
        <begin position="246"/>
        <end position="265"/>
    </location>
</feature>
<keyword evidence="2" id="KW-0106">Calcium</keyword>
<accession>A0AAN8GBR3</accession>
<evidence type="ECO:0000256" key="3">
    <source>
        <dbReference type="SAM" id="MobiDB-lite"/>
    </source>
</evidence>
<feature type="transmembrane region" description="Helical" evidence="4">
    <location>
        <begin position="65"/>
        <end position="92"/>
    </location>
</feature>
<organism evidence="5 6">
    <name type="scientific">Trichostrongylus colubriformis</name>
    <name type="common">Black scour worm</name>
    <dbReference type="NCBI Taxonomy" id="6319"/>
    <lineage>
        <taxon>Eukaryota</taxon>
        <taxon>Metazoa</taxon>
        <taxon>Ecdysozoa</taxon>
        <taxon>Nematoda</taxon>
        <taxon>Chromadorea</taxon>
        <taxon>Rhabditida</taxon>
        <taxon>Rhabditina</taxon>
        <taxon>Rhabditomorpha</taxon>
        <taxon>Strongyloidea</taxon>
        <taxon>Trichostrongylidae</taxon>
        <taxon>Trichostrongylus</taxon>
    </lineage>
</organism>
<keyword evidence="4" id="KW-1133">Transmembrane helix</keyword>
<keyword evidence="6" id="KW-1185">Reference proteome</keyword>
<dbReference type="AlphaFoldDB" id="A0AAN8GBR3"/>
<dbReference type="PANTHER" id="PTHR45911:SF4">
    <property type="entry name" value="MULTIPLE C2 AND TRANSMEMBRANE DOMAIN-CONTAINING PROTEIN"/>
    <property type="match status" value="1"/>
</dbReference>
<sequence length="265" mass="30893">MIFKIRAAIRTFNPREKKIVESDKKFKAGLFRNTVVELKEFGVTLVGYKNYIESCLNWESTSRSVIALVIFVVGVYFFELYHAPLLLLVLFAKCLVYKRIAEDIAPRFTKMPSKDDDDAEEEKSSSSTIRDTLTSVQETLTVVQNTLVFICALLQRVRNSFNFAEPWLSWLAVGVLTVATILLYFIPLRWIVMIWGINKFTKKLRNPHYIDNNELLDYLSRVPCDKELMERKQYKVNKETPLSNGNEKEKTKIKDEKEKVKMKDK</sequence>
<evidence type="ECO:0000313" key="6">
    <source>
        <dbReference type="Proteomes" id="UP001331761"/>
    </source>
</evidence>
<dbReference type="GO" id="GO:0030672">
    <property type="term" value="C:synaptic vesicle membrane"/>
    <property type="evidence" value="ECO:0007669"/>
    <property type="project" value="TreeGrafter"/>
</dbReference>
<keyword evidence="1" id="KW-0479">Metal-binding</keyword>
<protein>
    <submittedName>
        <fullName evidence="5">Multiple C2 and transmembrane domain-containing protein 2</fullName>
    </submittedName>
</protein>
<evidence type="ECO:0000313" key="5">
    <source>
        <dbReference type="EMBL" id="KAK5986038.1"/>
    </source>
</evidence>
<name>A0AAN8GBR3_TRICO</name>
<proteinExistence type="predicted"/>
<evidence type="ECO:0000256" key="1">
    <source>
        <dbReference type="ARBA" id="ARBA00022723"/>
    </source>
</evidence>
<reference evidence="5 6" key="1">
    <citation type="submission" date="2019-10" db="EMBL/GenBank/DDBJ databases">
        <title>Assembly and Annotation for the nematode Trichostrongylus colubriformis.</title>
        <authorList>
            <person name="Martin J."/>
        </authorList>
    </citation>
    <scope>NUCLEOTIDE SEQUENCE [LARGE SCALE GENOMIC DNA]</scope>
    <source>
        <strain evidence="5">G859</strain>
        <tissue evidence="5">Whole worm</tissue>
    </source>
</reference>
<feature type="transmembrane region" description="Helical" evidence="4">
    <location>
        <begin position="167"/>
        <end position="195"/>
    </location>
</feature>
<dbReference type="GO" id="GO:0005509">
    <property type="term" value="F:calcium ion binding"/>
    <property type="evidence" value="ECO:0007669"/>
    <property type="project" value="TreeGrafter"/>
</dbReference>
<dbReference type="EMBL" id="WIXE01001064">
    <property type="protein sequence ID" value="KAK5986038.1"/>
    <property type="molecule type" value="Genomic_DNA"/>
</dbReference>
<feature type="region of interest" description="Disordered" evidence="3">
    <location>
        <begin position="236"/>
        <end position="265"/>
    </location>
</feature>
<keyword evidence="4" id="KW-0472">Membrane</keyword>
<comment type="caution">
    <text evidence="5">The sequence shown here is derived from an EMBL/GenBank/DDBJ whole genome shotgun (WGS) entry which is preliminary data.</text>
</comment>
<evidence type="ECO:0000256" key="4">
    <source>
        <dbReference type="SAM" id="Phobius"/>
    </source>
</evidence>
<dbReference type="GO" id="GO:0046928">
    <property type="term" value="P:regulation of neurotransmitter secretion"/>
    <property type="evidence" value="ECO:0007669"/>
    <property type="project" value="TreeGrafter"/>
</dbReference>
<evidence type="ECO:0000256" key="2">
    <source>
        <dbReference type="ARBA" id="ARBA00022837"/>
    </source>
</evidence>